<dbReference type="AlphaFoldDB" id="A0A8S1RQI2"/>
<name>A0A8S1RQI2_9CILI</name>
<keyword evidence="2" id="KW-1185">Reference proteome</keyword>
<evidence type="ECO:0000313" key="1">
    <source>
        <dbReference type="EMBL" id="CAD8130438.1"/>
    </source>
</evidence>
<reference evidence="1" key="1">
    <citation type="submission" date="2021-01" db="EMBL/GenBank/DDBJ databases">
        <authorList>
            <consortium name="Genoscope - CEA"/>
            <person name="William W."/>
        </authorList>
    </citation>
    <scope>NUCLEOTIDE SEQUENCE</scope>
</reference>
<gene>
    <name evidence="1" type="ORF">PSON_ATCC_30995.1.T2890007</name>
</gene>
<sequence>MVLIKSLLKIIFKKENKFEKVYDKYSVEQSKIQNILTKLNSKVVKMLEKIQSEEFNFSDLTFNIYFKLTFLRQLIEQQLNLQQRRFHYNCYKILTKRLFIYNKLIWNLNHLNFKFQLQSSQQNQQ</sequence>
<protein>
    <submittedName>
        <fullName evidence="1">Uncharacterized protein</fullName>
    </submittedName>
</protein>
<comment type="caution">
    <text evidence="1">The sequence shown here is derived from an EMBL/GenBank/DDBJ whole genome shotgun (WGS) entry which is preliminary data.</text>
</comment>
<accession>A0A8S1RQI2</accession>
<dbReference type="Proteomes" id="UP000692954">
    <property type="component" value="Unassembled WGS sequence"/>
</dbReference>
<dbReference type="EMBL" id="CAJJDN010000289">
    <property type="protein sequence ID" value="CAD8130438.1"/>
    <property type="molecule type" value="Genomic_DNA"/>
</dbReference>
<evidence type="ECO:0000313" key="2">
    <source>
        <dbReference type="Proteomes" id="UP000692954"/>
    </source>
</evidence>
<proteinExistence type="predicted"/>
<organism evidence="1 2">
    <name type="scientific">Paramecium sonneborni</name>
    <dbReference type="NCBI Taxonomy" id="65129"/>
    <lineage>
        <taxon>Eukaryota</taxon>
        <taxon>Sar</taxon>
        <taxon>Alveolata</taxon>
        <taxon>Ciliophora</taxon>
        <taxon>Intramacronucleata</taxon>
        <taxon>Oligohymenophorea</taxon>
        <taxon>Peniculida</taxon>
        <taxon>Parameciidae</taxon>
        <taxon>Paramecium</taxon>
    </lineage>
</organism>